<dbReference type="EMBL" id="CALLCH030000011">
    <property type="protein sequence ID" value="CAI4214317.1"/>
    <property type="molecule type" value="Genomic_DNA"/>
</dbReference>
<reference evidence="1" key="1">
    <citation type="submission" date="2022-11" db="EMBL/GenBank/DDBJ databases">
        <authorList>
            <person name="Scott C."/>
            <person name="Bruce N."/>
        </authorList>
    </citation>
    <scope>NUCLEOTIDE SEQUENCE</scope>
</reference>
<evidence type="ECO:0000313" key="2">
    <source>
        <dbReference type="Proteomes" id="UP000838763"/>
    </source>
</evidence>
<gene>
    <name evidence="1" type="ORF">PPNO1_LOCUS4046</name>
</gene>
<dbReference type="AlphaFoldDB" id="A0A9P1H0H2"/>
<dbReference type="PANTHER" id="PTHR38048:SF2">
    <property type="entry name" value="HEMERYTHRIN-LIKE DOMAIN-CONTAINING PROTEIN"/>
    <property type="match status" value="1"/>
</dbReference>
<accession>A0A9P1H0H2</accession>
<dbReference type="Proteomes" id="UP000838763">
    <property type="component" value="Unassembled WGS sequence"/>
</dbReference>
<evidence type="ECO:0008006" key="3">
    <source>
        <dbReference type="Google" id="ProtNLM"/>
    </source>
</evidence>
<dbReference type="InterPro" id="IPR053206">
    <property type="entry name" value="Dimeric_xanthone_biosynth"/>
</dbReference>
<sequence length="239" mass="26807">MAPVYADHPFNLIHTPIYGLPKDAKPDFFDSLASEMALVHNLVIRGLNAIVLQAPTSSPRMRLRSATSYRTGVSSSALTTAARKALLPRNRKVDGEKGIMDTNIGQHDMFHAELDGFEEYVKGCIAGKTKFDRNEVVSRLDGFAQTLVTHLNEEIPSLLDLRKFGVEKMAPLTKIIEEEVKEGMGSMTFTGGMSWFLSVIMFLCRHLTFGVHADWWKFGPCDKWGRMQPLYAVPEEETK</sequence>
<dbReference type="OrthoDB" id="58416at2759"/>
<protein>
    <recommendedName>
        <fullName evidence="3">Hemerythrin-like domain-containing protein</fullName>
    </recommendedName>
</protein>
<organism evidence="1 2">
    <name type="scientific">Parascedosporium putredinis</name>
    <dbReference type="NCBI Taxonomy" id="1442378"/>
    <lineage>
        <taxon>Eukaryota</taxon>
        <taxon>Fungi</taxon>
        <taxon>Dikarya</taxon>
        <taxon>Ascomycota</taxon>
        <taxon>Pezizomycotina</taxon>
        <taxon>Sordariomycetes</taxon>
        <taxon>Hypocreomycetidae</taxon>
        <taxon>Microascales</taxon>
        <taxon>Microascaceae</taxon>
        <taxon>Parascedosporium</taxon>
    </lineage>
</organism>
<comment type="caution">
    <text evidence="1">The sequence shown here is derived from an EMBL/GenBank/DDBJ whole genome shotgun (WGS) entry which is preliminary data.</text>
</comment>
<keyword evidence="2" id="KW-1185">Reference proteome</keyword>
<evidence type="ECO:0000313" key="1">
    <source>
        <dbReference type="EMBL" id="CAI4214317.1"/>
    </source>
</evidence>
<name>A0A9P1H0H2_9PEZI</name>
<dbReference type="PANTHER" id="PTHR38048">
    <property type="entry name" value="EXPRESSED PROTEIN"/>
    <property type="match status" value="1"/>
</dbReference>
<proteinExistence type="predicted"/>